<dbReference type="CDD" id="cd07043">
    <property type="entry name" value="STAS_anti-anti-sigma_factors"/>
    <property type="match status" value="1"/>
</dbReference>
<evidence type="ECO:0008006" key="3">
    <source>
        <dbReference type="Google" id="ProtNLM"/>
    </source>
</evidence>
<reference evidence="1 2" key="1">
    <citation type="submission" date="2018-11" db="EMBL/GenBank/DDBJ databases">
        <title>Sequencing the genomes of 1000 actinobacteria strains.</title>
        <authorList>
            <person name="Klenk H.-P."/>
        </authorList>
    </citation>
    <scope>NUCLEOTIDE SEQUENCE [LARGE SCALE GENOMIC DNA]</scope>
    <source>
        <strain evidence="1 2">DSM 44348</strain>
    </source>
</reference>
<accession>A0A3N2G655</accession>
<gene>
    <name evidence="1" type="ORF">EDD35_7861</name>
</gene>
<dbReference type="SUPFAM" id="SSF52091">
    <property type="entry name" value="SpoIIaa-like"/>
    <property type="match status" value="1"/>
</dbReference>
<sequence>MELPTSCWPAGSPTMSCTAEEDIESVYVLEATLAGAILEVPSALVVDLSEVSFLAACGVRAQVRTHQRCAPASALRIVATGVPRRVLELGGLAGSLPF</sequence>
<name>A0A3N2G655_9PSEU</name>
<dbReference type="InterPro" id="IPR036513">
    <property type="entry name" value="STAS_dom_sf"/>
</dbReference>
<dbReference type="EMBL" id="RKHY01000002">
    <property type="protein sequence ID" value="ROS32118.1"/>
    <property type="molecule type" value="Genomic_DNA"/>
</dbReference>
<dbReference type="Proteomes" id="UP000274843">
    <property type="component" value="Unassembled WGS sequence"/>
</dbReference>
<evidence type="ECO:0000313" key="1">
    <source>
        <dbReference type="EMBL" id="ROS32118.1"/>
    </source>
</evidence>
<dbReference type="RefSeq" id="WP_123687497.1">
    <property type="nucleotide sequence ID" value="NZ_RKHY01000002.1"/>
</dbReference>
<organism evidence="1 2">
    <name type="scientific">Amycolatopsis thermoflava</name>
    <dbReference type="NCBI Taxonomy" id="84480"/>
    <lineage>
        <taxon>Bacteria</taxon>
        <taxon>Bacillati</taxon>
        <taxon>Actinomycetota</taxon>
        <taxon>Actinomycetes</taxon>
        <taxon>Pseudonocardiales</taxon>
        <taxon>Pseudonocardiaceae</taxon>
        <taxon>Amycolatopsis</taxon>
        <taxon>Amycolatopsis methanolica group</taxon>
    </lineage>
</organism>
<comment type="caution">
    <text evidence="1">The sequence shown here is derived from an EMBL/GenBank/DDBJ whole genome shotgun (WGS) entry which is preliminary data.</text>
</comment>
<protein>
    <recommendedName>
        <fullName evidence="3">STAS domain-containing protein</fullName>
    </recommendedName>
</protein>
<dbReference type="Gene3D" id="3.30.750.24">
    <property type="entry name" value="STAS domain"/>
    <property type="match status" value="1"/>
</dbReference>
<evidence type="ECO:0000313" key="2">
    <source>
        <dbReference type="Proteomes" id="UP000274843"/>
    </source>
</evidence>
<keyword evidence="2" id="KW-1185">Reference proteome</keyword>
<dbReference type="AlphaFoldDB" id="A0A3N2G655"/>
<dbReference type="GeneID" id="301849086"/>
<proteinExistence type="predicted"/>